<evidence type="ECO:0000256" key="1">
    <source>
        <dbReference type="SAM" id="Coils"/>
    </source>
</evidence>
<organism evidence="2 3">
    <name type="scientific">Mannheimia pernigra</name>
    <dbReference type="NCBI Taxonomy" id="111844"/>
    <lineage>
        <taxon>Bacteria</taxon>
        <taxon>Pseudomonadati</taxon>
        <taxon>Pseudomonadota</taxon>
        <taxon>Gammaproteobacteria</taxon>
        <taxon>Pasteurellales</taxon>
        <taxon>Pasteurellaceae</taxon>
        <taxon>Mannheimia</taxon>
    </lineage>
</organism>
<feature type="coiled-coil region" evidence="1">
    <location>
        <begin position="61"/>
        <end position="88"/>
    </location>
</feature>
<evidence type="ECO:0000313" key="3">
    <source>
        <dbReference type="Proteomes" id="UP000509660"/>
    </source>
</evidence>
<gene>
    <name evidence="2" type="ORF">HV559_10035</name>
</gene>
<dbReference type="RefSeq" id="WP_176810298.1">
    <property type="nucleotide sequence ID" value="NZ_CP055306.1"/>
</dbReference>
<dbReference type="EMBL" id="CP055306">
    <property type="protein sequence ID" value="QLB41175.1"/>
    <property type="molecule type" value="Genomic_DNA"/>
</dbReference>
<evidence type="ECO:0000313" key="2">
    <source>
        <dbReference type="EMBL" id="QLB41175.1"/>
    </source>
</evidence>
<keyword evidence="1" id="KW-0175">Coiled coil</keyword>
<keyword evidence="3" id="KW-1185">Reference proteome</keyword>
<reference evidence="2 3" key="1">
    <citation type="submission" date="2020-06" db="EMBL/GenBank/DDBJ databases">
        <title>Mannheimia pernigra sp. nov. isolated from bovine respiratory tract.</title>
        <authorList>
            <person name="Kuhnert P."/>
            <person name="Akarsu-Egger H."/>
        </authorList>
    </citation>
    <scope>NUCLEOTIDE SEQUENCE [LARGE SCALE GENOMIC DNA]</scope>
    <source>
        <strain evidence="2 3">BNO311</strain>
    </source>
</reference>
<accession>A0A7D5IEX6</accession>
<protein>
    <submittedName>
        <fullName evidence="2">Uncharacterized protein</fullName>
    </submittedName>
</protein>
<sequence>MNNIKTYLNNLTKTDIENATQEQLALIIDYMEQVKGDVDFSALIKEKVEQFKQFATEANNKIILEAALQEQQEKQEILRERVRFMRNLDYIEKTVQVQNTREEDSRIQRNIERQQYNIQAQVATIMALYQSKLIELEAFTKTETYRNVLKTLENFKNTNPEMVHQVNLTQDIMKKAFDPEAMKKTMIEMANNGESVENMKTVSEKRIEFTEVLKENYIKNENNPQELIKGTYLAVADLLKNIPEGTEKYVRDFSDEVQRMIEKHYGKKYSKELLERFEKDLKSGVLKIEEFSKLTEYLQGFSDLANLNAIKEEKNFIKIK</sequence>
<dbReference type="Proteomes" id="UP000509660">
    <property type="component" value="Chromosome"/>
</dbReference>
<dbReference type="AlphaFoldDB" id="A0A7D5IEX6"/>
<proteinExistence type="predicted"/>
<name>A0A7D5IEX6_9PAST</name>